<dbReference type="EMBL" id="JASCZI010182047">
    <property type="protein sequence ID" value="MED6186868.1"/>
    <property type="molecule type" value="Genomic_DNA"/>
</dbReference>
<proteinExistence type="predicted"/>
<evidence type="ECO:0000256" key="1">
    <source>
        <dbReference type="SAM" id="Coils"/>
    </source>
</evidence>
<feature type="coiled-coil region" evidence="1">
    <location>
        <begin position="61"/>
        <end position="95"/>
    </location>
</feature>
<name>A0ABU6WQ86_9FABA</name>
<keyword evidence="1" id="KW-0175">Coiled coil</keyword>
<evidence type="ECO:0000313" key="2">
    <source>
        <dbReference type="EMBL" id="MED6186868.1"/>
    </source>
</evidence>
<protein>
    <submittedName>
        <fullName evidence="2">Uncharacterized protein</fullName>
    </submittedName>
</protein>
<accession>A0ABU6WQ86</accession>
<dbReference type="Proteomes" id="UP001341840">
    <property type="component" value="Unassembled WGS sequence"/>
</dbReference>
<reference evidence="2 3" key="1">
    <citation type="journal article" date="2023" name="Plants (Basel)">
        <title>Bridging the Gap: Combining Genomics and Transcriptomics Approaches to Understand Stylosanthes scabra, an Orphan Legume from the Brazilian Caatinga.</title>
        <authorList>
            <person name="Ferreira-Neto J.R.C."/>
            <person name="da Silva M.D."/>
            <person name="Binneck E."/>
            <person name="de Melo N.F."/>
            <person name="da Silva R.H."/>
            <person name="de Melo A.L.T.M."/>
            <person name="Pandolfi V."/>
            <person name="Bustamante F.O."/>
            <person name="Brasileiro-Vidal A.C."/>
            <person name="Benko-Iseppon A.M."/>
        </authorList>
    </citation>
    <scope>NUCLEOTIDE SEQUENCE [LARGE SCALE GENOMIC DNA]</scope>
    <source>
        <tissue evidence="2">Leaves</tissue>
    </source>
</reference>
<keyword evidence="3" id="KW-1185">Reference proteome</keyword>
<gene>
    <name evidence="2" type="ORF">PIB30_070791</name>
</gene>
<evidence type="ECO:0000313" key="3">
    <source>
        <dbReference type="Proteomes" id="UP001341840"/>
    </source>
</evidence>
<sequence length="121" mass="13849">MSDFDFLLVQLGLESALKAKTKVEEELLSVKDQLSVLKVEWDSALEYLPLKEKADSLAQQLSQKEVKHQSALERVAQLDEDLKVLKAQLESAQLFVSKDQKRAESAENNAKMMRMHLRKIH</sequence>
<comment type="caution">
    <text evidence="2">The sequence shown here is derived from an EMBL/GenBank/DDBJ whole genome shotgun (WGS) entry which is preliminary data.</text>
</comment>
<organism evidence="2 3">
    <name type="scientific">Stylosanthes scabra</name>
    <dbReference type="NCBI Taxonomy" id="79078"/>
    <lineage>
        <taxon>Eukaryota</taxon>
        <taxon>Viridiplantae</taxon>
        <taxon>Streptophyta</taxon>
        <taxon>Embryophyta</taxon>
        <taxon>Tracheophyta</taxon>
        <taxon>Spermatophyta</taxon>
        <taxon>Magnoliopsida</taxon>
        <taxon>eudicotyledons</taxon>
        <taxon>Gunneridae</taxon>
        <taxon>Pentapetalae</taxon>
        <taxon>rosids</taxon>
        <taxon>fabids</taxon>
        <taxon>Fabales</taxon>
        <taxon>Fabaceae</taxon>
        <taxon>Papilionoideae</taxon>
        <taxon>50 kb inversion clade</taxon>
        <taxon>dalbergioids sensu lato</taxon>
        <taxon>Dalbergieae</taxon>
        <taxon>Pterocarpus clade</taxon>
        <taxon>Stylosanthes</taxon>
    </lineage>
</organism>